<evidence type="ECO:0000256" key="12">
    <source>
        <dbReference type="ARBA" id="ARBA00024987"/>
    </source>
</evidence>
<dbReference type="PANTHER" id="PTHR33694:SF1">
    <property type="entry name" value="UDP-3-O-ACYL-N-ACETYLGLUCOSAMINE DEACETYLASE 1, MITOCHONDRIAL-RELATED"/>
    <property type="match status" value="1"/>
</dbReference>
<dbReference type="Proteomes" id="UP000324585">
    <property type="component" value="Unassembled WGS sequence"/>
</dbReference>
<accession>A0A5J4YHS9</accession>
<evidence type="ECO:0000256" key="3">
    <source>
        <dbReference type="ARBA" id="ARBA00006170"/>
    </source>
</evidence>
<evidence type="ECO:0000256" key="7">
    <source>
        <dbReference type="ARBA" id="ARBA00022723"/>
    </source>
</evidence>
<dbReference type="OrthoDB" id="10265200at2759"/>
<dbReference type="OMA" id="RRGICHM"/>
<dbReference type="AlphaFoldDB" id="A0A5J4YHS9"/>
<dbReference type="PANTHER" id="PTHR33694">
    <property type="entry name" value="UDP-3-O-ACYL-N-ACETYLGLUCOSAMINE DEACETYLASE 1, MITOCHONDRIAL-RELATED"/>
    <property type="match status" value="1"/>
</dbReference>
<evidence type="ECO:0000256" key="6">
    <source>
        <dbReference type="ARBA" id="ARBA00022556"/>
    </source>
</evidence>
<dbReference type="InterPro" id="IPR011334">
    <property type="entry name" value="UDP-acyl_GlcNac_deAcase_C"/>
</dbReference>
<evidence type="ECO:0000313" key="13">
    <source>
        <dbReference type="EMBL" id="KAA8490284.1"/>
    </source>
</evidence>
<keyword evidence="6" id="KW-0441">Lipid A biosynthesis</keyword>
<dbReference type="EMBL" id="VRMN01000036">
    <property type="protein sequence ID" value="KAA8490284.1"/>
    <property type="molecule type" value="Genomic_DNA"/>
</dbReference>
<comment type="function">
    <text evidence="12">Involved in the biosynthesis of lipid A, a phosphorylated glycolipid that in bacteria anchors the lipopolysaccharide to the outer membrane of the cell. Lipid A-like molecules in plants may serve as structural components of the outer membranes of mitochondria and/or chloroplasts, or may be involved in signal transduction or plant defense responses.</text>
</comment>
<comment type="catalytic activity">
    <reaction evidence="11">
        <text>a UDP-3-O-[(3R)-3-hydroxyacyl]-N-acetyl-alpha-D-glucosamine + H2O = a UDP-3-O-[(3R)-3-hydroxyacyl]-alpha-D-glucosamine + acetate</text>
        <dbReference type="Rhea" id="RHEA:67816"/>
        <dbReference type="ChEBI" id="CHEBI:15377"/>
        <dbReference type="ChEBI" id="CHEBI:30089"/>
        <dbReference type="ChEBI" id="CHEBI:137740"/>
        <dbReference type="ChEBI" id="CHEBI:173225"/>
        <dbReference type="EC" id="3.5.1.108"/>
    </reaction>
</comment>
<keyword evidence="14" id="KW-1185">Reference proteome</keyword>
<evidence type="ECO:0000256" key="10">
    <source>
        <dbReference type="ARBA" id="ARBA00023098"/>
    </source>
</evidence>
<dbReference type="InterPro" id="IPR004463">
    <property type="entry name" value="UDP-acyl_GlcNac_deAcase"/>
</dbReference>
<keyword evidence="10" id="KW-0443">Lipid metabolism</keyword>
<reference evidence="14" key="1">
    <citation type="journal article" date="2019" name="Nat. Commun.">
        <title>Expansion of phycobilisome linker gene families in mesophilic red algae.</title>
        <authorList>
            <person name="Lee J."/>
            <person name="Kim D."/>
            <person name="Bhattacharya D."/>
            <person name="Yoon H.S."/>
        </authorList>
    </citation>
    <scope>NUCLEOTIDE SEQUENCE [LARGE SCALE GENOMIC DNA]</scope>
    <source>
        <strain evidence="14">CCMP 1328</strain>
    </source>
</reference>
<dbReference type="Gene3D" id="3.30.1700.10">
    <property type="entry name" value="lpxc deacetylase, domain 2"/>
    <property type="match status" value="1"/>
</dbReference>
<dbReference type="UniPathway" id="UPA00359">
    <property type="reaction ID" value="UER00478"/>
</dbReference>
<comment type="similarity">
    <text evidence="3">Belongs to the LpxC family.</text>
</comment>
<evidence type="ECO:0000256" key="1">
    <source>
        <dbReference type="ARBA" id="ARBA00001947"/>
    </source>
</evidence>
<evidence type="ECO:0000313" key="14">
    <source>
        <dbReference type="Proteomes" id="UP000324585"/>
    </source>
</evidence>
<dbReference type="InterPro" id="IPR020568">
    <property type="entry name" value="Ribosomal_Su5_D2-typ_SF"/>
</dbReference>
<dbReference type="Gene3D" id="3.30.230.20">
    <property type="entry name" value="lpxc deacetylase, domain 1"/>
    <property type="match status" value="1"/>
</dbReference>
<dbReference type="InterPro" id="IPR015870">
    <property type="entry name" value="UDP-acyl_N-AcGlcN_deAcase_N"/>
</dbReference>
<dbReference type="GO" id="GO:0103117">
    <property type="term" value="F:UDP-3-O-acyl-N-acetylglucosamine deacetylase activity"/>
    <property type="evidence" value="ECO:0007669"/>
    <property type="project" value="UniProtKB-EC"/>
</dbReference>
<evidence type="ECO:0000256" key="5">
    <source>
        <dbReference type="ARBA" id="ARBA00022516"/>
    </source>
</evidence>
<dbReference type="GO" id="GO:2001289">
    <property type="term" value="P:lipid X metabolic process"/>
    <property type="evidence" value="ECO:0007669"/>
    <property type="project" value="UniProtKB-ARBA"/>
</dbReference>
<dbReference type="GO" id="GO:0009245">
    <property type="term" value="P:lipid A biosynthetic process"/>
    <property type="evidence" value="ECO:0007669"/>
    <property type="project" value="UniProtKB-KW"/>
</dbReference>
<comment type="cofactor">
    <cofactor evidence="1">
        <name>Zn(2+)</name>
        <dbReference type="ChEBI" id="CHEBI:29105"/>
    </cofactor>
</comment>
<protein>
    <recommendedName>
        <fullName evidence="4">UDP-3-O-acyl-N-acetylglucosamine deacetylase</fullName>
        <ecNumber evidence="4">3.5.1.108</ecNumber>
    </recommendedName>
</protein>
<name>A0A5J4YHS9_PORPP</name>
<dbReference type="GO" id="GO:0046872">
    <property type="term" value="F:metal ion binding"/>
    <property type="evidence" value="ECO:0007669"/>
    <property type="project" value="UniProtKB-KW"/>
</dbReference>
<comment type="caution">
    <text evidence="13">The sequence shown here is derived from an EMBL/GenBank/DDBJ whole genome shotgun (WGS) entry which is preliminary data.</text>
</comment>
<keyword evidence="7" id="KW-0479">Metal-binding</keyword>
<gene>
    <name evidence="13" type="ORF">FVE85_9432</name>
</gene>
<dbReference type="Pfam" id="PF03331">
    <property type="entry name" value="LpxC"/>
    <property type="match status" value="1"/>
</dbReference>
<sequence length="363" mass="40027">MMMREQRTLSRVLRFHGIGLHSGRIAGIKLLPVLRPNYGIWLRRVDIPHALPIEASWRNVVAAPLCTVLGDWDAIRRKNERQASQSPCEMLDAAIAKRANTVWTVEHLLAALHAVQLENLIVEVDGCEIPILDGSSSLFLQALVQNLRDIPFPSLSAGPVENKDFCPGPQERAKLRVQRSLKVQGRSGQWAELSPPPLAAQRELQIELVIDFSPPADSGSGTAAPAFEDSEQPFHAAQQHILVRDAHHVFAEELSAARTFCLESQLRGLWKQGLARGGSRRNALVFSQKRDDESGAVQLTLERHQAARFADEMVRHKALDVMGDLRLAGGILAATYRASQPSHALNLALVEKVFESGANYAVV</sequence>
<proteinExistence type="inferred from homology"/>
<dbReference type="EC" id="3.5.1.108" evidence="4"/>
<organism evidence="13 14">
    <name type="scientific">Porphyridium purpureum</name>
    <name type="common">Red alga</name>
    <name type="synonym">Porphyridium cruentum</name>
    <dbReference type="NCBI Taxonomy" id="35688"/>
    <lineage>
        <taxon>Eukaryota</taxon>
        <taxon>Rhodophyta</taxon>
        <taxon>Bangiophyceae</taxon>
        <taxon>Porphyridiales</taxon>
        <taxon>Porphyridiaceae</taxon>
        <taxon>Porphyridium</taxon>
    </lineage>
</organism>
<evidence type="ECO:0000256" key="9">
    <source>
        <dbReference type="ARBA" id="ARBA00022833"/>
    </source>
</evidence>
<evidence type="ECO:0000256" key="8">
    <source>
        <dbReference type="ARBA" id="ARBA00022801"/>
    </source>
</evidence>
<evidence type="ECO:0000256" key="4">
    <source>
        <dbReference type="ARBA" id="ARBA00012745"/>
    </source>
</evidence>
<evidence type="ECO:0000256" key="11">
    <source>
        <dbReference type="ARBA" id="ARBA00024535"/>
    </source>
</evidence>
<dbReference type="SUPFAM" id="SSF54211">
    <property type="entry name" value="Ribosomal protein S5 domain 2-like"/>
    <property type="match status" value="3"/>
</dbReference>
<keyword evidence="8" id="KW-0378">Hydrolase</keyword>
<keyword evidence="5" id="KW-0444">Lipid biosynthesis</keyword>
<keyword evidence="9" id="KW-0862">Zinc</keyword>
<evidence type="ECO:0000256" key="2">
    <source>
        <dbReference type="ARBA" id="ARBA00005002"/>
    </source>
</evidence>
<dbReference type="GO" id="GO:0016020">
    <property type="term" value="C:membrane"/>
    <property type="evidence" value="ECO:0007669"/>
    <property type="project" value="GOC"/>
</dbReference>
<comment type="pathway">
    <text evidence="2">Glycolipid biosynthesis; lipid IV(A) biosynthesis; lipid IV(A) from (3R)-3-hydroxytetradecanoyl-[acyl-carrier-protein] and UDP-N-acetyl-alpha-D-glucosamine: step 2/6.</text>
</comment>